<evidence type="ECO:0000313" key="1">
    <source>
        <dbReference type="EMBL" id="KAJ0089621.1"/>
    </source>
</evidence>
<reference evidence="2" key="1">
    <citation type="journal article" date="2023" name="G3 (Bethesda)">
        <title>Genome assembly and association tests identify interacting loci associated with vigor, precocity, and sex in interspecific pistachio rootstocks.</title>
        <authorList>
            <person name="Palmer W."/>
            <person name="Jacygrad E."/>
            <person name="Sagayaradj S."/>
            <person name="Cavanaugh K."/>
            <person name="Han R."/>
            <person name="Bertier L."/>
            <person name="Beede B."/>
            <person name="Kafkas S."/>
            <person name="Golino D."/>
            <person name="Preece J."/>
            <person name="Michelmore R."/>
        </authorList>
    </citation>
    <scope>NUCLEOTIDE SEQUENCE [LARGE SCALE GENOMIC DNA]</scope>
</reference>
<proteinExistence type="predicted"/>
<protein>
    <submittedName>
        <fullName evidence="1">Uncharacterized protein</fullName>
    </submittedName>
</protein>
<evidence type="ECO:0000313" key="2">
    <source>
        <dbReference type="Proteomes" id="UP001164250"/>
    </source>
</evidence>
<comment type="caution">
    <text evidence="1">The sequence shown here is derived from an EMBL/GenBank/DDBJ whole genome shotgun (WGS) entry which is preliminary data.</text>
</comment>
<sequence>MRLKEDYSNKNYNKHHLTTVKGWV</sequence>
<name>A0ACC1ASF5_9ROSI</name>
<dbReference type="EMBL" id="CM047904">
    <property type="protein sequence ID" value="KAJ0089621.1"/>
    <property type="molecule type" value="Genomic_DNA"/>
</dbReference>
<gene>
    <name evidence="1" type="ORF">Patl1_14898</name>
</gene>
<organism evidence="1 2">
    <name type="scientific">Pistacia atlantica</name>
    <dbReference type="NCBI Taxonomy" id="434234"/>
    <lineage>
        <taxon>Eukaryota</taxon>
        <taxon>Viridiplantae</taxon>
        <taxon>Streptophyta</taxon>
        <taxon>Embryophyta</taxon>
        <taxon>Tracheophyta</taxon>
        <taxon>Spermatophyta</taxon>
        <taxon>Magnoliopsida</taxon>
        <taxon>eudicotyledons</taxon>
        <taxon>Gunneridae</taxon>
        <taxon>Pentapetalae</taxon>
        <taxon>rosids</taxon>
        <taxon>malvids</taxon>
        <taxon>Sapindales</taxon>
        <taxon>Anacardiaceae</taxon>
        <taxon>Pistacia</taxon>
    </lineage>
</organism>
<dbReference type="Proteomes" id="UP001164250">
    <property type="component" value="Chromosome 8"/>
</dbReference>
<keyword evidence="2" id="KW-1185">Reference proteome</keyword>
<accession>A0ACC1ASF5</accession>